<dbReference type="GO" id="GO:0000256">
    <property type="term" value="P:allantoin catabolic process"/>
    <property type="evidence" value="ECO:0007669"/>
    <property type="project" value="InterPro"/>
</dbReference>
<reference evidence="13" key="1">
    <citation type="submission" date="2019-10" db="EMBL/GenBank/DDBJ databases">
        <title>Lacipirellula parvula gen. nov., sp. nov., representing a lineage of planctomycetes widespread in freshwater anoxic habitats, and description of the family Lacipirellulaceae.</title>
        <authorList>
            <person name="Dedysh S.N."/>
            <person name="Kulichevskaya I.S."/>
            <person name="Beletsky A.V."/>
            <person name="Rakitin A.L."/>
            <person name="Mardanov A.V."/>
            <person name="Ivanova A.A."/>
            <person name="Saltykova V.X."/>
            <person name="Rijpstra W.I.C."/>
            <person name="Sinninghe Damste J.S."/>
            <person name="Ravin N.V."/>
        </authorList>
    </citation>
    <scope>NUCLEOTIDE SEQUENCE [LARGE SCALE GENOMIC DNA]</scope>
    <source>
        <strain evidence="13">PX69</strain>
    </source>
</reference>
<dbReference type="NCBIfam" id="TIGR03178">
    <property type="entry name" value="allantoinase"/>
    <property type="match status" value="1"/>
</dbReference>
<dbReference type="PANTHER" id="PTHR43668">
    <property type="entry name" value="ALLANTOINASE"/>
    <property type="match status" value="1"/>
</dbReference>
<dbReference type="InterPro" id="IPR006680">
    <property type="entry name" value="Amidohydro-rel"/>
</dbReference>
<comment type="function">
    <text evidence="2">Catalyzes the reversible cyclization of carbamoyl aspartate to dihydroorotate.</text>
</comment>
<evidence type="ECO:0000256" key="7">
    <source>
        <dbReference type="ARBA" id="ARBA00012863"/>
    </source>
</evidence>
<evidence type="ECO:0000256" key="4">
    <source>
        <dbReference type="ARBA" id="ARBA00010286"/>
    </source>
</evidence>
<dbReference type="Proteomes" id="UP000326837">
    <property type="component" value="Chromosome"/>
</dbReference>
<keyword evidence="13" id="KW-1185">Reference proteome</keyword>
<dbReference type="InterPro" id="IPR002195">
    <property type="entry name" value="Dihydroorotase_CS"/>
</dbReference>
<protein>
    <recommendedName>
        <fullName evidence="7">allantoinase</fullName>
        <ecNumber evidence="7">3.5.2.5</ecNumber>
    </recommendedName>
</protein>
<dbReference type="SUPFAM" id="SSF51556">
    <property type="entry name" value="Metallo-dependent hydrolases"/>
    <property type="match status" value="1"/>
</dbReference>
<dbReference type="SUPFAM" id="SSF51338">
    <property type="entry name" value="Composite domain of metallo-dependent hydrolases"/>
    <property type="match status" value="1"/>
</dbReference>
<comment type="subunit">
    <text evidence="6">Homotetramer.</text>
</comment>
<evidence type="ECO:0000256" key="8">
    <source>
        <dbReference type="ARBA" id="ARBA00022723"/>
    </source>
</evidence>
<dbReference type="EC" id="3.5.2.5" evidence="7"/>
<evidence type="ECO:0000256" key="9">
    <source>
        <dbReference type="ARBA" id="ARBA00022801"/>
    </source>
</evidence>
<proteinExistence type="inferred from homology"/>
<evidence type="ECO:0000313" key="13">
    <source>
        <dbReference type="Proteomes" id="UP000326837"/>
    </source>
</evidence>
<evidence type="ECO:0000256" key="5">
    <source>
        <dbReference type="ARBA" id="ARBA00010368"/>
    </source>
</evidence>
<dbReference type="GO" id="GO:0008270">
    <property type="term" value="F:zinc ion binding"/>
    <property type="evidence" value="ECO:0007669"/>
    <property type="project" value="InterPro"/>
</dbReference>
<comment type="similarity">
    <text evidence="4">Belongs to the metallo-dependent hydrolases superfamily. DHOase family. Class I DHOase subfamily.</text>
</comment>
<evidence type="ECO:0000313" key="12">
    <source>
        <dbReference type="EMBL" id="BBO32461.1"/>
    </source>
</evidence>
<evidence type="ECO:0000256" key="2">
    <source>
        <dbReference type="ARBA" id="ARBA00002368"/>
    </source>
</evidence>
<keyword evidence="10" id="KW-0862">Zinc</keyword>
<dbReference type="AlphaFoldDB" id="A0A5K7XC81"/>
<dbReference type="InterPro" id="IPR017593">
    <property type="entry name" value="Allantoinase"/>
</dbReference>
<name>A0A5K7XC81_9BACT</name>
<dbReference type="PANTHER" id="PTHR43668:SF2">
    <property type="entry name" value="ALLANTOINASE"/>
    <property type="match status" value="1"/>
</dbReference>
<dbReference type="InterPro" id="IPR050138">
    <property type="entry name" value="DHOase/Allantoinase_Hydrolase"/>
</dbReference>
<dbReference type="GO" id="GO:0005737">
    <property type="term" value="C:cytoplasm"/>
    <property type="evidence" value="ECO:0007669"/>
    <property type="project" value="TreeGrafter"/>
</dbReference>
<evidence type="ECO:0000256" key="1">
    <source>
        <dbReference type="ARBA" id="ARBA00001947"/>
    </source>
</evidence>
<organism evidence="12 13">
    <name type="scientific">Lacipirellula parvula</name>
    <dbReference type="NCBI Taxonomy" id="2650471"/>
    <lineage>
        <taxon>Bacteria</taxon>
        <taxon>Pseudomonadati</taxon>
        <taxon>Planctomycetota</taxon>
        <taxon>Planctomycetia</taxon>
        <taxon>Pirellulales</taxon>
        <taxon>Lacipirellulaceae</taxon>
        <taxon>Lacipirellula</taxon>
    </lineage>
</organism>
<comment type="pathway">
    <text evidence="3">Nitrogen metabolism; (S)-allantoin degradation; allantoate from (S)-allantoin: step 1/1.</text>
</comment>
<comment type="similarity">
    <text evidence="5">Belongs to the metallo-dependent hydrolases superfamily. Allantoinase family.</text>
</comment>
<dbReference type="FunFam" id="3.20.20.140:FF:000032">
    <property type="entry name" value="Allantoinase Dal1"/>
    <property type="match status" value="1"/>
</dbReference>
<dbReference type="Gene3D" id="3.20.20.140">
    <property type="entry name" value="Metal-dependent hydrolases"/>
    <property type="match status" value="1"/>
</dbReference>
<dbReference type="GO" id="GO:0050897">
    <property type="term" value="F:cobalt ion binding"/>
    <property type="evidence" value="ECO:0007669"/>
    <property type="project" value="InterPro"/>
</dbReference>
<dbReference type="KEGG" id="lpav:PLANPX_2073"/>
<evidence type="ECO:0000256" key="6">
    <source>
        <dbReference type="ARBA" id="ARBA00011881"/>
    </source>
</evidence>
<evidence type="ECO:0000256" key="10">
    <source>
        <dbReference type="ARBA" id="ARBA00022833"/>
    </source>
</evidence>
<sequence length="451" mass="49632">MSSSPQRFAVASRRVVTPEGTRAAAIVINNGKIEAIVEREAVPAGIPLEDFDGLVISPGIVDAHVHINEPGRTDWEGFETATRAAAAGGVTTLIDMPLNSSPVTTTLAALEEKRAAAEGKCWVDVGFHAGLVPGNIEDVELLLDAGVCGVKAFMCDSGLDEFPATGEREFRQVLPLLAKRRVPLLVHAELAEENAAETEIRSYADWLASRPESFERNAINLLRALCAEYLAPIHVVHLASGPLTSHFFWAKQDGLPLTVETCPHYLHFYAERLEDADPRFKCAPPIRRKEDRQRLWEALIAGVIDTIGSDHSPCPPDMKHLASGDWQSSWGGISSVELTLPIVWRGLRTQIIPFARVAQWLSANPARLVGLADRKGRIAVGCDADLCVWNHEEEWTVVGEQLQHRHKLTPYEGERLRGRVKRTYVRGQLAYDDGVFPAGPIGELLRRPLTN</sequence>
<dbReference type="GO" id="GO:0006145">
    <property type="term" value="P:purine nucleobase catabolic process"/>
    <property type="evidence" value="ECO:0007669"/>
    <property type="project" value="TreeGrafter"/>
</dbReference>
<accession>A0A5K7XC81</accession>
<gene>
    <name evidence="12" type="ORF">PLANPX_2073</name>
</gene>
<evidence type="ECO:0000256" key="3">
    <source>
        <dbReference type="ARBA" id="ARBA00004968"/>
    </source>
</evidence>
<keyword evidence="8" id="KW-0479">Metal-binding</keyword>
<dbReference type="PROSITE" id="PS00482">
    <property type="entry name" value="DIHYDROOROTASE_1"/>
    <property type="match status" value="1"/>
</dbReference>
<dbReference type="RefSeq" id="WP_152098422.1">
    <property type="nucleotide sequence ID" value="NZ_AP021861.1"/>
</dbReference>
<dbReference type="InterPro" id="IPR011059">
    <property type="entry name" value="Metal-dep_hydrolase_composite"/>
</dbReference>
<keyword evidence="9 12" id="KW-0378">Hydrolase</keyword>
<dbReference type="EMBL" id="AP021861">
    <property type="protein sequence ID" value="BBO32461.1"/>
    <property type="molecule type" value="Genomic_DNA"/>
</dbReference>
<feature type="domain" description="Amidohydrolase-related" evidence="11">
    <location>
        <begin position="55"/>
        <end position="429"/>
    </location>
</feature>
<comment type="cofactor">
    <cofactor evidence="1">
        <name>Zn(2+)</name>
        <dbReference type="ChEBI" id="CHEBI:29105"/>
    </cofactor>
</comment>
<evidence type="ECO:0000259" key="11">
    <source>
        <dbReference type="Pfam" id="PF01979"/>
    </source>
</evidence>
<dbReference type="GO" id="GO:0004038">
    <property type="term" value="F:allantoinase activity"/>
    <property type="evidence" value="ECO:0007669"/>
    <property type="project" value="UniProtKB-EC"/>
</dbReference>
<dbReference type="Pfam" id="PF01979">
    <property type="entry name" value="Amidohydro_1"/>
    <property type="match status" value="1"/>
</dbReference>
<dbReference type="InterPro" id="IPR032466">
    <property type="entry name" value="Metal_Hydrolase"/>
</dbReference>